<keyword evidence="5" id="KW-1185">Reference proteome</keyword>
<dbReference type="AlphaFoldDB" id="A0A914DR16"/>
<keyword evidence="2" id="KW-0812">Transmembrane</keyword>
<organism evidence="5 6">
    <name type="scientific">Acrobeloides nanus</name>
    <dbReference type="NCBI Taxonomy" id="290746"/>
    <lineage>
        <taxon>Eukaryota</taxon>
        <taxon>Metazoa</taxon>
        <taxon>Ecdysozoa</taxon>
        <taxon>Nematoda</taxon>
        <taxon>Chromadorea</taxon>
        <taxon>Rhabditida</taxon>
        <taxon>Tylenchina</taxon>
        <taxon>Cephalobomorpha</taxon>
        <taxon>Cephaloboidea</taxon>
        <taxon>Cephalobidae</taxon>
        <taxon>Acrobeloides</taxon>
    </lineage>
</organism>
<reference evidence="6" key="1">
    <citation type="submission" date="2022-11" db="UniProtKB">
        <authorList>
            <consortium name="WormBaseParasite"/>
        </authorList>
    </citation>
    <scope>IDENTIFICATION</scope>
</reference>
<protein>
    <submittedName>
        <fullName evidence="6">TNFR-Cys domain-containing protein</fullName>
    </submittedName>
</protein>
<evidence type="ECO:0000256" key="3">
    <source>
        <dbReference type="SAM" id="SignalP"/>
    </source>
</evidence>
<feature type="domain" description="TNFR-Cys" evidence="4">
    <location>
        <begin position="45"/>
        <end position="83"/>
    </location>
</feature>
<dbReference type="Gene3D" id="2.10.50.10">
    <property type="entry name" value="Tumor Necrosis Factor Receptor, subunit A, domain 2"/>
    <property type="match status" value="1"/>
</dbReference>
<dbReference type="PROSITE" id="PS00652">
    <property type="entry name" value="TNFR_NGFR_1"/>
    <property type="match status" value="1"/>
</dbReference>
<name>A0A914DR16_9BILA</name>
<dbReference type="WBParaSite" id="ACRNAN_scaffold3494.g25313.t1">
    <property type="protein sequence ID" value="ACRNAN_scaffold3494.g25313.t1"/>
    <property type="gene ID" value="ACRNAN_scaffold3494.g25313"/>
</dbReference>
<evidence type="ECO:0000259" key="4">
    <source>
        <dbReference type="PROSITE" id="PS50050"/>
    </source>
</evidence>
<evidence type="ECO:0000256" key="1">
    <source>
        <dbReference type="PROSITE-ProRule" id="PRU00206"/>
    </source>
</evidence>
<feature type="disulfide bond" evidence="1">
    <location>
        <begin position="65"/>
        <end position="83"/>
    </location>
</feature>
<keyword evidence="1" id="KW-1015">Disulfide bond</keyword>
<proteinExistence type="predicted"/>
<dbReference type="InterPro" id="IPR001368">
    <property type="entry name" value="TNFR/NGFR_Cys_rich_reg"/>
</dbReference>
<feature type="transmembrane region" description="Helical" evidence="2">
    <location>
        <begin position="153"/>
        <end position="170"/>
    </location>
</feature>
<keyword evidence="2" id="KW-0472">Membrane</keyword>
<keyword evidence="3" id="KW-0732">Signal</keyword>
<feature type="repeat" description="TNFR-Cys" evidence="1">
    <location>
        <begin position="45"/>
        <end position="83"/>
    </location>
</feature>
<feature type="disulfide bond" evidence="1">
    <location>
        <begin position="62"/>
        <end position="75"/>
    </location>
</feature>
<sequence>MRLFCILLFTLFIFGVQCKFTDSSSESFEHRFDSSSSIEDDDDIKCPKSTFLLDVDNKCHPCSICGPDLYELEECTPESDTVCDWCFSPTPTKNNDFKLKCGDVDLKSIFRIVVKAQRDEAIGDDSYEIFAAEEALAAKEAKRWAVAANVAKFGFYFLLIILIVIVIRYVRKSKQAYRTITLTPPMLNEHDSKDIIRAADHIRQKLGKKGYDRLEEFV</sequence>
<comment type="caution">
    <text evidence="1">Lacks conserved residue(s) required for the propagation of feature annotation.</text>
</comment>
<feature type="signal peptide" evidence="3">
    <location>
        <begin position="1"/>
        <end position="18"/>
    </location>
</feature>
<dbReference type="Pfam" id="PF00020">
    <property type="entry name" value="TNFR_c6"/>
    <property type="match status" value="1"/>
</dbReference>
<keyword evidence="2" id="KW-1133">Transmembrane helix</keyword>
<dbReference type="PROSITE" id="PS50050">
    <property type="entry name" value="TNFR_NGFR_2"/>
    <property type="match status" value="1"/>
</dbReference>
<feature type="chain" id="PRO_5038079793" evidence="3">
    <location>
        <begin position="19"/>
        <end position="218"/>
    </location>
</feature>
<dbReference type="Proteomes" id="UP000887540">
    <property type="component" value="Unplaced"/>
</dbReference>
<accession>A0A914DR16</accession>
<evidence type="ECO:0000313" key="6">
    <source>
        <dbReference type="WBParaSite" id="ACRNAN_scaffold3494.g25313.t1"/>
    </source>
</evidence>
<evidence type="ECO:0000256" key="2">
    <source>
        <dbReference type="SAM" id="Phobius"/>
    </source>
</evidence>
<dbReference type="SMART" id="SM00208">
    <property type="entry name" value="TNFR"/>
    <property type="match status" value="1"/>
</dbReference>
<evidence type="ECO:0000313" key="5">
    <source>
        <dbReference type="Proteomes" id="UP000887540"/>
    </source>
</evidence>